<protein>
    <submittedName>
        <fullName evidence="3">Uncharacterized protein</fullName>
    </submittedName>
</protein>
<sequence length="228" mass="24469">MSSSTDRRADRDAVVAVVRRYHRVERLCSIAAAVAVALVAFVAIVSLPFLVGLLAAIGLLVLARVPVLSRTTTTRVVTDADIDAVVADFDGATPPMLAFQWGLADDVRPTADGGVYDFSYAFGLQSATVTVESALRSSDSPGTDDSNGDDSASTLEITTTANDRSWGTYTITIRDRGDETSVEIEGEPNRRFGLRYLVQGGLTNRYYADVLAAQGYTTVERETSLSLF</sequence>
<dbReference type="AlphaFoldDB" id="A0A1G8TD17"/>
<name>A0A1G8TD17_9EURY</name>
<feature type="region of interest" description="Disordered" evidence="1">
    <location>
        <begin position="135"/>
        <end position="157"/>
    </location>
</feature>
<reference evidence="4" key="1">
    <citation type="submission" date="2016-10" db="EMBL/GenBank/DDBJ databases">
        <authorList>
            <person name="Varghese N."/>
            <person name="Submissions S."/>
        </authorList>
    </citation>
    <scope>NUCLEOTIDE SEQUENCE [LARGE SCALE GENOMIC DNA]</scope>
    <source>
        <strain evidence="4">B4,CECT 8067,JCM 17497</strain>
    </source>
</reference>
<proteinExistence type="predicted"/>
<gene>
    <name evidence="3" type="ORF">SAMN04515672_0422</name>
</gene>
<dbReference type="EMBL" id="FNFE01000001">
    <property type="protein sequence ID" value="SDJ39466.1"/>
    <property type="molecule type" value="Genomic_DNA"/>
</dbReference>
<accession>A0A1G8TD17</accession>
<feature type="transmembrane region" description="Helical" evidence="2">
    <location>
        <begin position="30"/>
        <end position="63"/>
    </location>
</feature>
<evidence type="ECO:0000313" key="3">
    <source>
        <dbReference type="EMBL" id="SDJ39466.1"/>
    </source>
</evidence>
<dbReference type="RefSeq" id="WP_090302965.1">
    <property type="nucleotide sequence ID" value="NZ_FNFE01000001.1"/>
</dbReference>
<keyword evidence="2" id="KW-0472">Membrane</keyword>
<keyword evidence="2" id="KW-0812">Transmembrane</keyword>
<evidence type="ECO:0000313" key="4">
    <source>
        <dbReference type="Proteomes" id="UP000198882"/>
    </source>
</evidence>
<dbReference type="OrthoDB" id="269652at2157"/>
<evidence type="ECO:0000256" key="1">
    <source>
        <dbReference type="SAM" id="MobiDB-lite"/>
    </source>
</evidence>
<keyword evidence="4" id="KW-1185">Reference proteome</keyword>
<dbReference type="Proteomes" id="UP000198882">
    <property type="component" value="Unassembled WGS sequence"/>
</dbReference>
<organism evidence="3 4">
    <name type="scientific">Natronorubrum texcoconense</name>
    <dbReference type="NCBI Taxonomy" id="1095776"/>
    <lineage>
        <taxon>Archaea</taxon>
        <taxon>Methanobacteriati</taxon>
        <taxon>Methanobacteriota</taxon>
        <taxon>Stenosarchaea group</taxon>
        <taxon>Halobacteria</taxon>
        <taxon>Halobacteriales</taxon>
        <taxon>Natrialbaceae</taxon>
        <taxon>Natronorubrum</taxon>
    </lineage>
</organism>
<keyword evidence="2" id="KW-1133">Transmembrane helix</keyword>
<evidence type="ECO:0000256" key="2">
    <source>
        <dbReference type="SAM" id="Phobius"/>
    </source>
</evidence>